<dbReference type="HOGENOM" id="CLU_102282_0_0_1"/>
<evidence type="ECO:0000313" key="1">
    <source>
        <dbReference type="EMBL" id="KIM76245.1"/>
    </source>
</evidence>
<dbReference type="EMBL" id="KN833037">
    <property type="protein sequence ID" value="KIM76245.1"/>
    <property type="molecule type" value="Genomic_DNA"/>
</dbReference>
<organism evidence="1 2">
    <name type="scientific">Piloderma croceum (strain F 1598)</name>
    <dbReference type="NCBI Taxonomy" id="765440"/>
    <lineage>
        <taxon>Eukaryota</taxon>
        <taxon>Fungi</taxon>
        <taxon>Dikarya</taxon>
        <taxon>Basidiomycota</taxon>
        <taxon>Agaricomycotina</taxon>
        <taxon>Agaricomycetes</taxon>
        <taxon>Agaricomycetidae</taxon>
        <taxon>Atheliales</taxon>
        <taxon>Atheliaceae</taxon>
        <taxon>Piloderma</taxon>
    </lineage>
</organism>
<gene>
    <name evidence="1" type="ORF">PILCRDRAFT_654422</name>
</gene>
<reference evidence="1 2" key="1">
    <citation type="submission" date="2014-04" db="EMBL/GenBank/DDBJ databases">
        <authorList>
            <consortium name="DOE Joint Genome Institute"/>
            <person name="Kuo A."/>
            <person name="Tarkka M."/>
            <person name="Buscot F."/>
            <person name="Kohler A."/>
            <person name="Nagy L.G."/>
            <person name="Floudas D."/>
            <person name="Copeland A."/>
            <person name="Barry K.W."/>
            <person name="Cichocki N."/>
            <person name="Veneault-Fourrey C."/>
            <person name="LaButti K."/>
            <person name="Lindquist E.A."/>
            <person name="Lipzen A."/>
            <person name="Lundell T."/>
            <person name="Morin E."/>
            <person name="Murat C."/>
            <person name="Sun H."/>
            <person name="Tunlid A."/>
            <person name="Henrissat B."/>
            <person name="Grigoriev I.V."/>
            <person name="Hibbett D.S."/>
            <person name="Martin F."/>
            <person name="Nordberg H.P."/>
            <person name="Cantor M.N."/>
            <person name="Hua S.X."/>
        </authorList>
    </citation>
    <scope>NUCLEOTIDE SEQUENCE [LARGE SCALE GENOMIC DNA]</scope>
    <source>
        <strain evidence="1 2">F 1598</strain>
    </source>
</reference>
<dbReference type="Proteomes" id="UP000054166">
    <property type="component" value="Unassembled WGS sequence"/>
</dbReference>
<protein>
    <submittedName>
        <fullName evidence="1">Uncharacterized protein</fullName>
    </submittedName>
</protein>
<dbReference type="AlphaFoldDB" id="A0A0C3EUQ5"/>
<reference evidence="2" key="2">
    <citation type="submission" date="2015-01" db="EMBL/GenBank/DDBJ databases">
        <title>Evolutionary Origins and Diversification of the Mycorrhizal Mutualists.</title>
        <authorList>
            <consortium name="DOE Joint Genome Institute"/>
            <consortium name="Mycorrhizal Genomics Consortium"/>
            <person name="Kohler A."/>
            <person name="Kuo A."/>
            <person name="Nagy L.G."/>
            <person name="Floudas D."/>
            <person name="Copeland A."/>
            <person name="Barry K.W."/>
            <person name="Cichocki N."/>
            <person name="Veneault-Fourrey C."/>
            <person name="LaButti K."/>
            <person name="Lindquist E.A."/>
            <person name="Lipzen A."/>
            <person name="Lundell T."/>
            <person name="Morin E."/>
            <person name="Murat C."/>
            <person name="Riley R."/>
            <person name="Ohm R."/>
            <person name="Sun H."/>
            <person name="Tunlid A."/>
            <person name="Henrissat B."/>
            <person name="Grigoriev I.V."/>
            <person name="Hibbett D.S."/>
            <person name="Martin F."/>
        </authorList>
    </citation>
    <scope>NUCLEOTIDE SEQUENCE [LARGE SCALE GENOMIC DNA]</scope>
    <source>
        <strain evidence="2">F 1598</strain>
    </source>
</reference>
<name>A0A0C3EUQ5_PILCF</name>
<dbReference type="InParanoid" id="A0A0C3EUQ5"/>
<evidence type="ECO:0000313" key="2">
    <source>
        <dbReference type="Proteomes" id="UP000054166"/>
    </source>
</evidence>
<sequence length="177" mass="19922">MTLQAIFTSLKKFHGKRQPANLHPAPVQHPILTRPFCSAKQILPAHLESLYISNMSDSFVEACPCDILSTKVVVADDKSSGSFRHENRPKLPALIEPWWDDLKYQALYNSFADERGVRRLPFQHDNMQTSETTGSIDSVIDIKMVVALEAVLLADVASHDQSYVDIYSRLYFACVLA</sequence>
<accession>A0A0C3EUQ5</accession>
<keyword evidence="2" id="KW-1185">Reference proteome</keyword>
<proteinExistence type="predicted"/>